<sequence>MNVDIRDITVPGPHGEVPLRLYVPETPNGDALLWIHGGGFMIGDLDMPEAHEASLALAATGLTVASVGYRLAVDGVLFPVPGDDVDAAWRWATEDDALGVPAARWHIGGASAGGNLAAAASLRIRDTGLPVAASMLLIYPVLHDELPKPSAELAARLAELPEEARFPVDRCVELNLNYVGEPELLHHPYAFPAHGDLSGLPSALVLNADVDDLRPSGEAFAADLAAAGVDVTVAHEPGTWHGYLNEFDQPGAARTVDRMSAWIAAHAPAAVPTSPAVA</sequence>
<dbReference type="InterPro" id="IPR050300">
    <property type="entry name" value="GDXG_lipolytic_enzyme"/>
</dbReference>
<dbReference type="Gene3D" id="3.40.50.1820">
    <property type="entry name" value="alpha/beta hydrolase"/>
    <property type="match status" value="1"/>
</dbReference>
<dbReference type="InterPro" id="IPR013094">
    <property type="entry name" value="AB_hydrolase_3"/>
</dbReference>
<dbReference type="GO" id="GO:0016787">
    <property type="term" value="F:hydrolase activity"/>
    <property type="evidence" value="ECO:0007669"/>
    <property type="project" value="UniProtKB-KW"/>
</dbReference>
<evidence type="ECO:0000256" key="1">
    <source>
        <dbReference type="ARBA" id="ARBA00022801"/>
    </source>
</evidence>
<keyword evidence="1 3" id="KW-0378">Hydrolase</keyword>
<name>A0ABT8GCD4_9MICO</name>
<keyword evidence="4" id="KW-1185">Reference proteome</keyword>
<organism evidence="3 4">
    <name type="scientific">Demequina litoralis</name>
    <dbReference type="NCBI Taxonomy" id="3051660"/>
    <lineage>
        <taxon>Bacteria</taxon>
        <taxon>Bacillati</taxon>
        <taxon>Actinomycetota</taxon>
        <taxon>Actinomycetes</taxon>
        <taxon>Micrococcales</taxon>
        <taxon>Demequinaceae</taxon>
        <taxon>Demequina</taxon>
    </lineage>
</organism>
<evidence type="ECO:0000259" key="2">
    <source>
        <dbReference type="Pfam" id="PF07859"/>
    </source>
</evidence>
<dbReference type="InterPro" id="IPR029058">
    <property type="entry name" value="AB_hydrolase_fold"/>
</dbReference>
<gene>
    <name evidence="3" type="ORF">QQX09_13185</name>
</gene>
<reference evidence="3" key="1">
    <citation type="submission" date="2023-06" db="EMBL/GenBank/DDBJ databases">
        <title>Sysu t00192.</title>
        <authorList>
            <person name="Gao L."/>
            <person name="Fang B.-Z."/>
            <person name="Li W.-J."/>
        </authorList>
    </citation>
    <scope>NUCLEOTIDE SEQUENCE</scope>
    <source>
        <strain evidence="3">SYSU T00192</strain>
    </source>
</reference>
<dbReference type="EMBL" id="JAUHPW010000012">
    <property type="protein sequence ID" value="MDN4476807.1"/>
    <property type="molecule type" value="Genomic_DNA"/>
</dbReference>
<dbReference type="PANTHER" id="PTHR48081">
    <property type="entry name" value="AB HYDROLASE SUPERFAMILY PROTEIN C4A8.06C"/>
    <property type="match status" value="1"/>
</dbReference>
<comment type="caution">
    <text evidence="3">The sequence shown here is derived from an EMBL/GenBank/DDBJ whole genome shotgun (WGS) entry which is preliminary data.</text>
</comment>
<feature type="domain" description="Alpha/beta hydrolase fold-3" evidence="2">
    <location>
        <begin position="32"/>
        <end position="244"/>
    </location>
</feature>
<dbReference type="RefSeq" id="WP_301135565.1">
    <property type="nucleotide sequence ID" value="NZ_JAUHPW010000012.1"/>
</dbReference>
<evidence type="ECO:0000313" key="3">
    <source>
        <dbReference type="EMBL" id="MDN4476807.1"/>
    </source>
</evidence>
<evidence type="ECO:0000313" key="4">
    <source>
        <dbReference type="Proteomes" id="UP001172728"/>
    </source>
</evidence>
<dbReference type="Proteomes" id="UP001172728">
    <property type="component" value="Unassembled WGS sequence"/>
</dbReference>
<accession>A0ABT8GCD4</accession>
<dbReference type="Pfam" id="PF07859">
    <property type="entry name" value="Abhydrolase_3"/>
    <property type="match status" value="1"/>
</dbReference>
<protein>
    <submittedName>
        <fullName evidence="3">Alpha/beta hydrolase fold domain-containing protein</fullName>
    </submittedName>
</protein>
<dbReference type="SUPFAM" id="SSF53474">
    <property type="entry name" value="alpha/beta-Hydrolases"/>
    <property type="match status" value="1"/>
</dbReference>
<dbReference type="PANTHER" id="PTHR48081:SF8">
    <property type="entry name" value="ALPHA_BETA HYDROLASE FOLD-3 DOMAIN-CONTAINING PROTEIN-RELATED"/>
    <property type="match status" value="1"/>
</dbReference>
<proteinExistence type="predicted"/>